<dbReference type="Proteomes" id="UP000002368">
    <property type="component" value="Chromosome"/>
</dbReference>
<protein>
    <submittedName>
        <fullName evidence="1">Uncharacterized protein</fullName>
    </submittedName>
</protein>
<organism evidence="1 2">
    <name type="scientific">Kyrpidia tusciae (strain DSM 2912 / NBRC 15312 / T2)</name>
    <name type="common">Bacillus tusciae</name>
    <dbReference type="NCBI Taxonomy" id="562970"/>
    <lineage>
        <taxon>Bacteria</taxon>
        <taxon>Bacillati</taxon>
        <taxon>Bacillota</taxon>
        <taxon>Bacilli</taxon>
        <taxon>Bacillales</taxon>
        <taxon>Alicyclobacillaceae</taxon>
        <taxon>Kyrpidia</taxon>
    </lineage>
</organism>
<proteinExistence type="predicted"/>
<sequence>MPVYDVLETPVGTVRVVVDRARVSRVTLTEENW</sequence>
<name>D5WXH7_KYRT2</name>
<dbReference type="HOGENOM" id="CLU_3382387_0_0_9"/>
<dbReference type="EMBL" id="CP002017">
    <property type="protein sequence ID" value="ADG05898.1"/>
    <property type="molecule type" value="Genomic_DNA"/>
</dbReference>
<accession>D5WXH7</accession>
<evidence type="ECO:0000313" key="2">
    <source>
        <dbReference type="Proteomes" id="UP000002368"/>
    </source>
</evidence>
<reference evidence="1 2" key="1">
    <citation type="journal article" date="2011" name="Stand. Genomic Sci.">
        <title>Complete genome sequence of the thermophilic, hydrogen-oxidizing Bacillus tusciae type strain (T2) and reclassification in the new genus, Kyrpidia gen. nov. as Kyrpidia tusciae comb. nov. and emendation of the family Alicyclobacillaceae da Costa and Rainey, 2010.</title>
        <authorList>
            <person name="Klenk H.P."/>
            <person name="Lapidus A."/>
            <person name="Chertkov O."/>
            <person name="Copeland A."/>
            <person name="Del Rio T.G."/>
            <person name="Nolan M."/>
            <person name="Lucas S."/>
            <person name="Chen F."/>
            <person name="Tice H."/>
            <person name="Cheng J.F."/>
            <person name="Han C."/>
            <person name="Bruce D."/>
            <person name="Goodwin L."/>
            <person name="Pitluck S."/>
            <person name="Pati A."/>
            <person name="Ivanova N."/>
            <person name="Mavromatis K."/>
            <person name="Daum C."/>
            <person name="Chen A."/>
            <person name="Palaniappan K."/>
            <person name="Chang Y.J."/>
            <person name="Land M."/>
            <person name="Hauser L."/>
            <person name="Jeffries C.D."/>
            <person name="Detter J.C."/>
            <person name="Rohde M."/>
            <person name="Abt B."/>
            <person name="Pukall R."/>
            <person name="Goker M."/>
            <person name="Bristow J."/>
            <person name="Markowitz V."/>
            <person name="Hugenholtz P."/>
            <person name="Eisen J.A."/>
        </authorList>
    </citation>
    <scope>NUCLEOTIDE SEQUENCE [LARGE SCALE GENOMIC DNA]</scope>
    <source>
        <strain evidence="1 2">DSM 2912</strain>
    </source>
</reference>
<gene>
    <name evidence="1" type="ordered locus">Btus_1168</name>
</gene>
<dbReference type="KEGG" id="bts:Btus_1168"/>
<keyword evidence="2" id="KW-1185">Reference proteome</keyword>
<evidence type="ECO:0000313" key="1">
    <source>
        <dbReference type="EMBL" id="ADG05898.1"/>
    </source>
</evidence>
<dbReference type="AlphaFoldDB" id="D5WXH7"/>